<dbReference type="AlphaFoldDB" id="F0WU98"/>
<gene>
    <name evidence="1" type="primary">AlNc14C268G9919</name>
    <name evidence="1" type="ORF">ALNC14_111200</name>
</gene>
<accession>F0WU98</accession>
<dbReference type="HOGENOM" id="CLU_1221558_0_0_1"/>
<organism evidence="1">
    <name type="scientific">Albugo laibachii Nc14</name>
    <dbReference type="NCBI Taxonomy" id="890382"/>
    <lineage>
        <taxon>Eukaryota</taxon>
        <taxon>Sar</taxon>
        <taxon>Stramenopiles</taxon>
        <taxon>Oomycota</taxon>
        <taxon>Peronosporomycetes</taxon>
        <taxon>Albuginales</taxon>
        <taxon>Albuginaceae</taxon>
        <taxon>Albugo</taxon>
    </lineage>
</organism>
<protein>
    <submittedName>
        <fullName evidence="1">Uncharacterized protein AlNc14C268G9919</fullName>
    </submittedName>
</protein>
<proteinExistence type="predicted"/>
<dbReference type="EMBL" id="FR824313">
    <property type="protein sequence ID" value="CCA24976.1"/>
    <property type="molecule type" value="Genomic_DNA"/>
</dbReference>
<sequence>MKVYLMSMGLWESVVGTEESELKKQQAHAAIVLNLSDSQLMHVVNENDAREAWCTLDAFHRTTNMANRLWLKERFASFKYTKPSISEHVRDLERLVMEMQYTNCEPSEEDTCATMLRSLPASYEGLIQAFRMTTVQFRFSDLVSKLLAEEVRQNESCRIEEATAMFEARRKERNLERSHMGGERRGFLVHVSSAVKLFTLCETVVRMKTKTNGVPTNPTSHLILWKV</sequence>
<reference evidence="1" key="1">
    <citation type="journal article" date="2011" name="PLoS Biol.">
        <title>Gene gain and loss during evolution of obligate parasitism in the white rust pathogen of Arabidopsis thaliana.</title>
        <authorList>
            <person name="Kemen E."/>
            <person name="Gardiner A."/>
            <person name="Schultz-Larsen T."/>
            <person name="Kemen A.C."/>
            <person name="Balmuth A.L."/>
            <person name="Robert-Seilaniantz A."/>
            <person name="Bailey K."/>
            <person name="Holub E."/>
            <person name="Studholme D.J."/>
            <person name="Maclean D."/>
            <person name="Jones J.D."/>
        </authorList>
    </citation>
    <scope>NUCLEOTIDE SEQUENCE</scope>
</reference>
<evidence type="ECO:0000313" key="1">
    <source>
        <dbReference type="EMBL" id="CCA24976.1"/>
    </source>
</evidence>
<reference evidence="1" key="2">
    <citation type="submission" date="2011-02" db="EMBL/GenBank/DDBJ databases">
        <authorList>
            <person name="MacLean D."/>
        </authorList>
    </citation>
    <scope>NUCLEOTIDE SEQUENCE</scope>
</reference>
<name>F0WU98_9STRA</name>
<dbReference type="Pfam" id="PF14223">
    <property type="entry name" value="Retrotran_gag_2"/>
    <property type="match status" value="1"/>
</dbReference>